<sequence>MGQCHNCFNRAVNLTNKLKPEQIVGVSYSGQMHGLVLLDKQQRVIRPAMLWNDTRSSKQRQEIMAKMGHRFVEITHNQPLEGFTLPKLLWVKENQPEIFKQAETMLLPKDYLRFRMTGKLAIDYSDATGTVMLDVNTQTWSQEILDAFEIPRTLCPQLVRSVDETGHIDDWYAGYSGLSTNTQTFAGGADNACGAVGAGIDSPNKVLSSIGTSGVILKYEPQKETNYDGVLQYEDHAIPDAYYSMGVTLAAGYSLSWFKKTFASEEDFTEVVQSASKSSVGANGLLFAPYIVGERAPYADPDIRGSFIGVDSSQKRHDFVRAVLEGITFSFKDILDLYEKKGNQFDTVVSIGGGAKSPLWQQIQADVFNVRVISLKNEQGPGLGAAMIAAVGMKWFNNFHECAQTFVHFKDVFLPQPDNVAKYQKLHRIYQKIYPSTKEISRDLVNFRRENRD</sequence>
<evidence type="ECO:0000259" key="10">
    <source>
        <dbReference type="Pfam" id="PF00370"/>
    </source>
</evidence>
<dbReference type="PIRSF" id="PIRSF000538">
    <property type="entry name" value="GlpK"/>
    <property type="match status" value="1"/>
</dbReference>
<keyword evidence="6 9" id="KW-0067">ATP-binding</keyword>
<keyword evidence="7 9" id="KW-0119">Carbohydrate metabolism</keyword>
<reference evidence="12" key="1">
    <citation type="submission" date="2019-07" db="EMBL/GenBank/DDBJ databases">
        <title>Whole genome shotgun sequence of Lactobacillus kefiri NBRC 15888.</title>
        <authorList>
            <person name="Hosoyama A."/>
            <person name="Uohara A."/>
            <person name="Ohji S."/>
            <person name="Ichikawa N."/>
        </authorList>
    </citation>
    <scope>NUCLEOTIDE SEQUENCE [LARGE SCALE GENOMIC DNA]</scope>
    <source>
        <strain evidence="12">NBRC 15888</strain>
    </source>
</reference>
<evidence type="ECO:0000313" key="13">
    <source>
        <dbReference type="Proteomes" id="UP000321893"/>
    </source>
</evidence>
<dbReference type="GO" id="GO:0005997">
    <property type="term" value="P:xylulose metabolic process"/>
    <property type="evidence" value="ECO:0007669"/>
    <property type="project" value="InterPro"/>
</dbReference>
<dbReference type="AlphaFoldDB" id="A0A511DTA4"/>
<evidence type="ECO:0000313" key="12">
    <source>
        <dbReference type="EMBL" id="GEL28075.1"/>
    </source>
</evidence>
<dbReference type="Pfam" id="PF00370">
    <property type="entry name" value="FGGY_N"/>
    <property type="match status" value="1"/>
</dbReference>
<dbReference type="InterPro" id="IPR018485">
    <property type="entry name" value="FGGY_C"/>
</dbReference>
<dbReference type="InterPro" id="IPR043129">
    <property type="entry name" value="ATPase_NBD"/>
</dbReference>
<evidence type="ECO:0000256" key="8">
    <source>
        <dbReference type="RuleBase" id="RU003733"/>
    </source>
</evidence>
<dbReference type="STRING" id="1423764.FC95_GL001160"/>
<keyword evidence="5 8" id="KW-0418">Kinase</keyword>
<protein>
    <recommendedName>
        <fullName evidence="9">Xylulose kinase</fullName>
        <shortName evidence="9">Xylulokinase</shortName>
        <ecNumber evidence="9">2.7.1.17</ecNumber>
    </recommendedName>
</protein>
<organism evidence="12 13">
    <name type="scientific">Lentilactobacillus kefiri</name>
    <name type="common">Lactobacillus kefiri</name>
    <dbReference type="NCBI Taxonomy" id="33962"/>
    <lineage>
        <taxon>Bacteria</taxon>
        <taxon>Bacillati</taxon>
        <taxon>Bacillota</taxon>
        <taxon>Bacilli</taxon>
        <taxon>Lactobacillales</taxon>
        <taxon>Lactobacillaceae</taxon>
        <taxon>Lentilactobacillus</taxon>
    </lineage>
</organism>
<dbReference type="CDD" id="cd07808">
    <property type="entry name" value="ASKHA_NBD_FGGY_EcXK-like"/>
    <property type="match status" value="1"/>
</dbReference>
<keyword evidence="3 8" id="KW-0808">Transferase</keyword>
<dbReference type="InterPro" id="IPR018483">
    <property type="entry name" value="Carb_kinase_FGGY_CS"/>
</dbReference>
<dbReference type="InterPro" id="IPR050406">
    <property type="entry name" value="FGGY_Carb_Kinase"/>
</dbReference>
<feature type="domain" description="Carbohydrate kinase FGGY N-terminal" evidence="10">
    <location>
        <begin position="6"/>
        <end position="197"/>
    </location>
</feature>
<dbReference type="Gene3D" id="3.30.420.40">
    <property type="match status" value="2"/>
</dbReference>
<evidence type="ECO:0000259" key="11">
    <source>
        <dbReference type="Pfam" id="PF02782"/>
    </source>
</evidence>
<dbReference type="PROSITE" id="PS00445">
    <property type="entry name" value="FGGY_KINASES_2"/>
    <property type="match status" value="1"/>
</dbReference>
<keyword evidence="13" id="KW-1185">Reference proteome</keyword>
<name>A0A511DTA4_LENKE</name>
<keyword evidence="4 9" id="KW-0547">Nucleotide-binding</keyword>
<dbReference type="PANTHER" id="PTHR43095">
    <property type="entry name" value="SUGAR KINASE"/>
    <property type="match status" value="1"/>
</dbReference>
<keyword evidence="2 9" id="KW-0859">Xylose metabolism</keyword>
<evidence type="ECO:0000256" key="6">
    <source>
        <dbReference type="ARBA" id="ARBA00022840"/>
    </source>
</evidence>
<dbReference type="GO" id="GO:0005524">
    <property type="term" value="F:ATP binding"/>
    <property type="evidence" value="ECO:0007669"/>
    <property type="project" value="UniProtKB-KW"/>
</dbReference>
<dbReference type="InterPro" id="IPR018484">
    <property type="entry name" value="FGGY_N"/>
</dbReference>
<dbReference type="PROSITE" id="PS00933">
    <property type="entry name" value="FGGY_KINASES_1"/>
    <property type="match status" value="1"/>
</dbReference>
<accession>A0A511DTA4</accession>
<evidence type="ECO:0000256" key="4">
    <source>
        <dbReference type="ARBA" id="ARBA00022741"/>
    </source>
</evidence>
<evidence type="ECO:0000256" key="1">
    <source>
        <dbReference type="ARBA" id="ARBA00009156"/>
    </source>
</evidence>
<evidence type="ECO:0000256" key="9">
    <source>
        <dbReference type="RuleBase" id="RU364073"/>
    </source>
</evidence>
<comment type="caution">
    <text evidence="12">The sequence shown here is derived from an EMBL/GenBank/DDBJ whole genome shotgun (WGS) entry which is preliminary data.</text>
</comment>
<feature type="domain" description="Carbohydrate kinase FGGY C-terminal" evidence="11">
    <location>
        <begin position="208"/>
        <end position="392"/>
    </location>
</feature>
<dbReference type="Pfam" id="PF02782">
    <property type="entry name" value="FGGY_C"/>
    <property type="match status" value="1"/>
</dbReference>
<dbReference type="GO" id="GO:0004856">
    <property type="term" value="F:D-xylulokinase activity"/>
    <property type="evidence" value="ECO:0007669"/>
    <property type="project" value="UniProtKB-EC"/>
</dbReference>
<evidence type="ECO:0000256" key="3">
    <source>
        <dbReference type="ARBA" id="ARBA00022679"/>
    </source>
</evidence>
<comment type="similarity">
    <text evidence="1 8">Belongs to the FGGY kinase family.</text>
</comment>
<comment type="catalytic activity">
    <reaction evidence="9">
        <text>D-xylulose + ATP = D-xylulose 5-phosphate + ADP + H(+)</text>
        <dbReference type="Rhea" id="RHEA:10964"/>
        <dbReference type="ChEBI" id="CHEBI:15378"/>
        <dbReference type="ChEBI" id="CHEBI:17140"/>
        <dbReference type="ChEBI" id="CHEBI:30616"/>
        <dbReference type="ChEBI" id="CHEBI:57737"/>
        <dbReference type="ChEBI" id="CHEBI:456216"/>
        <dbReference type="EC" id="2.7.1.17"/>
    </reaction>
</comment>
<evidence type="ECO:0000256" key="2">
    <source>
        <dbReference type="ARBA" id="ARBA00022629"/>
    </source>
</evidence>
<dbReference type="NCBIfam" id="TIGR01312">
    <property type="entry name" value="XylB"/>
    <property type="match status" value="1"/>
</dbReference>
<dbReference type="Proteomes" id="UP000321893">
    <property type="component" value="Unassembled WGS sequence"/>
</dbReference>
<dbReference type="GO" id="GO:0042732">
    <property type="term" value="P:D-xylose metabolic process"/>
    <property type="evidence" value="ECO:0007669"/>
    <property type="project" value="UniProtKB-KW"/>
</dbReference>
<dbReference type="InterPro" id="IPR006000">
    <property type="entry name" value="Xylulokinase"/>
</dbReference>
<dbReference type="SUPFAM" id="SSF53067">
    <property type="entry name" value="Actin-like ATPase domain"/>
    <property type="match status" value="2"/>
</dbReference>
<dbReference type="EMBL" id="BJVK01000008">
    <property type="protein sequence ID" value="GEL28075.1"/>
    <property type="molecule type" value="Genomic_DNA"/>
</dbReference>
<evidence type="ECO:0000256" key="5">
    <source>
        <dbReference type="ARBA" id="ARBA00022777"/>
    </source>
</evidence>
<gene>
    <name evidence="9 12" type="primary">xylB</name>
    <name evidence="12" type="ORF">LKE01_08950</name>
</gene>
<dbReference type="PANTHER" id="PTHR43095:SF5">
    <property type="entry name" value="XYLULOSE KINASE"/>
    <property type="match status" value="1"/>
</dbReference>
<evidence type="ECO:0000256" key="7">
    <source>
        <dbReference type="ARBA" id="ARBA00023277"/>
    </source>
</evidence>
<proteinExistence type="inferred from homology"/>
<dbReference type="EC" id="2.7.1.17" evidence="9"/>
<dbReference type="InterPro" id="IPR000577">
    <property type="entry name" value="Carb_kinase_FGGY"/>
</dbReference>